<evidence type="ECO:0000256" key="7">
    <source>
        <dbReference type="ARBA" id="ARBA00038151"/>
    </source>
</evidence>
<keyword evidence="5 10" id="KW-1133">Transmembrane helix</keyword>
<keyword evidence="6 10" id="KW-0472">Membrane</keyword>
<comment type="subcellular location">
    <subcellularLocation>
        <location evidence="1 9">Cell membrane</location>
        <topology evidence="1 9">Multi-pass membrane protein</topology>
    </subcellularLocation>
</comment>
<dbReference type="PANTHER" id="PTHR30561:SF0">
    <property type="entry name" value="GUANIDINIUM EXPORTER"/>
    <property type="match status" value="1"/>
</dbReference>
<feature type="transmembrane region" description="Helical" evidence="10">
    <location>
        <begin position="86"/>
        <end position="105"/>
    </location>
</feature>
<gene>
    <name evidence="11" type="ordered locus">Ppha_0763</name>
</gene>
<evidence type="ECO:0000256" key="9">
    <source>
        <dbReference type="RuleBase" id="RU003942"/>
    </source>
</evidence>
<dbReference type="eggNOG" id="COG2076">
    <property type="taxonomic scope" value="Bacteria"/>
</dbReference>
<dbReference type="SUPFAM" id="SSF103481">
    <property type="entry name" value="Multidrug resistance efflux transporter EmrE"/>
    <property type="match status" value="1"/>
</dbReference>
<feature type="transmembrane region" description="Helical" evidence="10">
    <location>
        <begin position="59"/>
        <end position="80"/>
    </location>
</feature>
<evidence type="ECO:0000256" key="3">
    <source>
        <dbReference type="ARBA" id="ARBA00022475"/>
    </source>
</evidence>
<evidence type="ECO:0000313" key="11">
    <source>
        <dbReference type="EMBL" id="ACF43055.1"/>
    </source>
</evidence>
<dbReference type="HOGENOM" id="CLU_133067_1_2_10"/>
<keyword evidence="2" id="KW-0813">Transport</keyword>
<evidence type="ECO:0000256" key="5">
    <source>
        <dbReference type="ARBA" id="ARBA00022989"/>
    </source>
</evidence>
<dbReference type="InterPro" id="IPR045324">
    <property type="entry name" value="Small_multidrug_res"/>
</dbReference>
<evidence type="ECO:0000256" key="10">
    <source>
        <dbReference type="SAM" id="Phobius"/>
    </source>
</evidence>
<dbReference type="PANTHER" id="PTHR30561">
    <property type="entry name" value="SMR FAMILY PROTON-DEPENDENT DRUG EFFLUX TRANSPORTER SUGE"/>
    <property type="match status" value="1"/>
</dbReference>
<reference evidence="11 12" key="1">
    <citation type="submission" date="2008-06" db="EMBL/GenBank/DDBJ databases">
        <title>Complete sequence of Pelodictyon phaeoclathratiforme BU-1.</title>
        <authorList>
            <consortium name="US DOE Joint Genome Institute"/>
            <person name="Lucas S."/>
            <person name="Copeland A."/>
            <person name="Lapidus A."/>
            <person name="Glavina del Rio T."/>
            <person name="Dalin E."/>
            <person name="Tice H."/>
            <person name="Bruce D."/>
            <person name="Goodwin L."/>
            <person name="Pitluck S."/>
            <person name="Schmutz J."/>
            <person name="Larimer F."/>
            <person name="Land M."/>
            <person name="Hauser L."/>
            <person name="Kyrpides N."/>
            <person name="Mikhailova N."/>
            <person name="Liu Z."/>
            <person name="Li T."/>
            <person name="Zhao F."/>
            <person name="Overmann J."/>
            <person name="Bryant D.A."/>
            <person name="Richardson P."/>
        </authorList>
    </citation>
    <scope>NUCLEOTIDE SEQUENCE [LARGE SCALE GENOMIC DNA]</scope>
    <source>
        <strain evidence="12">DSM 5477 / BU-1</strain>
    </source>
</reference>
<organism evidence="11 12">
    <name type="scientific">Pelodictyon phaeoclathratiforme (strain DSM 5477 / BU-1)</name>
    <dbReference type="NCBI Taxonomy" id="324925"/>
    <lineage>
        <taxon>Bacteria</taxon>
        <taxon>Pseudomonadati</taxon>
        <taxon>Chlorobiota</taxon>
        <taxon>Chlorobiia</taxon>
        <taxon>Chlorobiales</taxon>
        <taxon>Chlorobiaceae</taxon>
        <taxon>Chlorobium/Pelodictyon group</taxon>
        <taxon>Pelodictyon</taxon>
    </lineage>
</organism>
<dbReference type="InterPro" id="IPR000390">
    <property type="entry name" value="Small_drug/metabolite_transptr"/>
</dbReference>
<evidence type="ECO:0000313" key="12">
    <source>
        <dbReference type="Proteomes" id="UP000002724"/>
    </source>
</evidence>
<proteinExistence type="inferred from homology"/>
<sequence>MSISWIFLIIAGCLECGWAVGIKYTEGFSRPIPSLLTASAMIASFWLLSLAMKTIPVGTAYAVWTGIGATGVAIVGMLFLDEPRDIARILCLLLILSGVIGLKIFSGGMK</sequence>
<evidence type="ECO:0000256" key="8">
    <source>
        <dbReference type="ARBA" id="ARBA00039168"/>
    </source>
</evidence>
<dbReference type="GO" id="GO:0005886">
    <property type="term" value="C:plasma membrane"/>
    <property type="evidence" value="ECO:0007669"/>
    <property type="project" value="UniProtKB-SubCell"/>
</dbReference>
<dbReference type="Gene3D" id="1.10.3730.20">
    <property type="match status" value="1"/>
</dbReference>
<dbReference type="GO" id="GO:0022857">
    <property type="term" value="F:transmembrane transporter activity"/>
    <property type="evidence" value="ECO:0007669"/>
    <property type="project" value="InterPro"/>
</dbReference>
<comment type="similarity">
    <text evidence="7">Belongs to the drug/metabolite transporter (DMT) superfamily. Small multidrug resistance (SMR) (TC 2.A.7.1) family. Gdx/SugE subfamily.</text>
</comment>
<keyword evidence="12" id="KW-1185">Reference proteome</keyword>
<evidence type="ECO:0000256" key="2">
    <source>
        <dbReference type="ARBA" id="ARBA00022448"/>
    </source>
</evidence>
<evidence type="ECO:0000256" key="1">
    <source>
        <dbReference type="ARBA" id="ARBA00004651"/>
    </source>
</evidence>
<evidence type="ECO:0000256" key="4">
    <source>
        <dbReference type="ARBA" id="ARBA00022692"/>
    </source>
</evidence>
<dbReference type="KEGG" id="pph:Ppha_0763"/>
<name>B4SEG3_PELPB</name>
<dbReference type="NCBIfam" id="NF008512">
    <property type="entry name" value="PRK11431.1"/>
    <property type="match status" value="1"/>
</dbReference>
<protein>
    <recommendedName>
        <fullName evidence="8">Guanidinium exporter</fullName>
    </recommendedName>
</protein>
<dbReference type="InterPro" id="IPR037185">
    <property type="entry name" value="EmrE-like"/>
</dbReference>
<dbReference type="GO" id="GO:1990961">
    <property type="term" value="P:xenobiotic detoxification by transmembrane export across the plasma membrane"/>
    <property type="evidence" value="ECO:0007669"/>
    <property type="project" value="UniProtKB-ARBA"/>
</dbReference>
<dbReference type="AlphaFoldDB" id="B4SEG3"/>
<keyword evidence="4 9" id="KW-0812">Transmembrane</keyword>
<evidence type="ECO:0000256" key="6">
    <source>
        <dbReference type="ARBA" id="ARBA00023136"/>
    </source>
</evidence>
<dbReference type="Pfam" id="PF00893">
    <property type="entry name" value="Multi_Drug_Res"/>
    <property type="match status" value="1"/>
</dbReference>
<dbReference type="EMBL" id="CP001110">
    <property type="protein sequence ID" value="ACF43055.1"/>
    <property type="molecule type" value="Genomic_DNA"/>
</dbReference>
<feature type="transmembrane region" description="Helical" evidence="10">
    <location>
        <begin position="35"/>
        <end position="52"/>
    </location>
</feature>
<dbReference type="Proteomes" id="UP000002724">
    <property type="component" value="Chromosome"/>
</dbReference>
<dbReference type="FunFam" id="1.10.3730.20:FF:000001">
    <property type="entry name" value="Quaternary ammonium compound resistance transporter SugE"/>
    <property type="match status" value="1"/>
</dbReference>
<accession>B4SEG3</accession>
<keyword evidence="3" id="KW-1003">Cell membrane</keyword>
<dbReference type="RefSeq" id="WP_012507550.1">
    <property type="nucleotide sequence ID" value="NC_011060.1"/>
</dbReference>